<gene>
    <name evidence="2" type="ORF">GQS65_18895</name>
</gene>
<reference evidence="2 3" key="1">
    <citation type="submission" date="2019-12" db="EMBL/GenBank/DDBJ databases">
        <title>Halocatena pleomorpha gen. nov. sp. nov., an extremely halophilic archaeon of family Halobacteriaceae isolated from saltpan soil.</title>
        <authorList>
            <person name="Pal Y."/>
            <person name="Verma A."/>
            <person name="Krishnamurthi S."/>
            <person name="Kumar P."/>
        </authorList>
    </citation>
    <scope>NUCLEOTIDE SEQUENCE [LARGE SCALE GENOMIC DNA]</scope>
    <source>
        <strain evidence="2 3">JCM 16495</strain>
    </source>
</reference>
<dbReference type="InterPro" id="IPR041025">
    <property type="entry name" value="HNH_repeat"/>
</dbReference>
<feature type="region of interest" description="Disordered" evidence="1">
    <location>
        <begin position="114"/>
        <end position="138"/>
    </location>
</feature>
<evidence type="ECO:0000313" key="3">
    <source>
        <dbReference type="Proteomes" id="UP000451471"/>
    </source>
</evidence>
<dbReference type="RefSeq" id="WP_158206181.1">
    <property type="nucleotide sequence ID" value="NZ_WSZK01000036.1"/>
</dbReference>
<organism evidence="2 3">
    <name type="scientific">Halomarina oriensis</name>
    <dbReference type="NCBI Taxonomy" id="671145"/>
    <lineage>
        <taxon>Archaea</taxon>
        <taxon>Methanobacteriati</taxon>
        <taxon>Methanobacteriota</taxon>
        <taxon>Stenosarchaea group</taxon>
        <taxon>Halobacteria</taxon>
        <taxon>Halobacteriales</taxon>
        <taxon>Natronomonadaceae</taxon>
        <taxon>Halomarina</taxon>
    </lineage>
</organism>
<dbReference type="Pfam" id="PF18780">
    <property type="entry name" value="HNH_repeat"/>
    <property type="match status" value="2"/>
</dbReference>
<dbReference type="EMBL" id="WSZK01000036">
    <property type="protein sequence ID" value="MWG36528.1"/>
    <property type="molecule type" value="Genomic_DNA"/>
</dbReference>
<keyword evidence="3" id="KW-1185">Reference proteome</keyword>
<proteinExistence type="predicted"/>
<dbReference type="OrthoDB" id="11472at2157"/>
<protein>
    <submittedName>
        <fullName evidence="2">Uncharacterized protein</fullName>
    </submittedName>
</protein>
<sequence length="206" mass="22489">MSVRIAEEDLLDDIRRVAEEVGETPRILDYREHGNHSTATFGSRFGSWNEAVEAAGLTPNRLDAPRLSNADIARSVRACANAIGHPPRCRDLGGEWVGRRTVQRRFGSLDAGLQAAGLDPEQKPTEAGGPRATGPDHHRYIPNEELLADLRAGYEFLGYPPRSNDVDAFGEYSSAVYTRRFGSWGEALDAAGIPRPPHLQDGGEEA</sequence>
<accession>A0A6B0GXM4</accession>
<evidence type="ECO:0000256" key="1">
    <source>
        <dbReference type="SAM" id="MobiDB-lite"/>
    </source>
</evidence>
<evidence type="ECO:0000313" key="2">
    <source>
        <dbReference type="EMBL" id="MWG36528.1"/>
    </source>
</evidence>
<dbReference type="Proteomes" id="UP000451471">
    <property type="component" value="Unassembled WGS sequence"/>
</dbReference>
<dbReference type="AlphaFoldDB" id="A0A6B0GXM4"/>
<name>A0A6B0GXM4_9EURY</name>
<comment type="caution">
    <text evidence="2">The sequence shown here is derived from an EMBL/GenBank/DDBJ whole genome shotgun (WGS) entry which is preliminary data.</text>
</comment>